<accession>A0ABV0V1F1</accession>
<organism evidence="1 2">
    <name type="scientific">Ilyodon furcidens</name>
    <name type="common">goldbreast splitfin</name>
    <dbReference type="NCBI Taxonomy" id="33524"/>
    <lineage>
        <taxon>Eukaryota</taxon>
        <taxon>Metazoa</taxon>
        <taxon>Chordata</taxon>
        <taxon>Craniata</taxon>
        <taxon>Vertebrata</taxon>
        <taxon>Euteleostomi</taxon>
        <taxon>Actinopterygii</taxon>
        <taxon>Neopterygii</taxon>
        <taxon>Teleostei</taxon>
        <taxon>Neoteleostei</taxon>
        <taxon>Acanthomorphata</taxon>
        <taxon>Ovalentaria</taxon>
        <taxon>Atherinomorphae</taxon>
        <taxon>Cyprinodontiformes</taxon>
        <taxon>Goodeidae</taxon>
        <taxon>Ilyodon</taxon>
    </lineage>
</organism>
<name>A0ABV0V1F1_9TELE</name>
<comment type="caution">
    <text evidence="1">The sequence shown here is derived from an EMBL/GenBank/DDBJ whole genome shotgun (WGS) entry which is preliminary data.</text>
</comment>
<evidence type="ECO:0000313" key="2">
    <source>
        <dbReference type="Proteomes" id="UP001482620"/>
    </source>
</evidence>
<dbReference type="EMBL" id="JAHRIQ010093262">
    <property type="protein sequence ID" value="MEQ2251209.1"/>
    <property type="molecule type" value="Genomic_DNA"/>
</dbReference>
<gene>
    <name evidence="1" type="ORF">ILYODFUR_008552</name>
</gene>
<proteinExistence type="predicted"/>
<protein>
    <recommendedName>
        <fullName evidence="3">Secreted protein</fullName>
    </recommendedName>
</protein>
<evidence type="ECO:0000313" key="1">
    <source>
        <dbReference type="EMBL" id="MEQ2251209.1"/>
    </source>
</evidence>
<evidence type="ECO:0008006" key="3">
    <source>
        <dbReference type="Google" id="ProtNLM"/>
    </source>
</evidence>
<sequence length="107" mass="11330">MVLQSVALLPCSGKVLSSTCSLGSFCVEFACSPVHVWVFSRYSGFLPQSKNMTVRFIGLSKMPLGVNGCVHGCLSCVLPCDGLATCARCTPSLTRRPLIVTSSPSTQ</sequence>
<keyword evidence="2" id="KW-1185">Reference proteome</keyword>
<reference evidence="1 2" key="1">
    <citation type="submission" date="2021-06" db="EMBL/GenBank/DDBJ databases">
        <authorList>
            <person name="Palmer J.M."/>
        </authorList>
    </citation>
    <scope>NUCLEOTIDE SEQUENCE [LARGE SCALE GENOMIC DNA]</scope>
    <source>
        <strain evidence="2">if_2019</strain>
        <tissue evidence="1">Muscle</tissue>
    </source>
</reference>
<dbReference type="Proteomes" id="UP001482620">
    <property type="component" value="Unassembled WGS sequence"/>
</dbReference>